<reference evidence="2" key="1">
    <citation type="journal article" date="2015" name="PLoS Genet.">
        <title>Genome Sequence and Transcriptome Analyses of Chrysochromulina tobin: Metabolic Tools for Enhanced Algal Fitness in the Prominent Order Prymnesiales (Haptophyceae).</title>
        <authorList>
            <person name="Hovde B.T."/>
            <person name="Deodato C.R."/>
            <person name="Hunsperger H.M."/>
            <person name="Ryken S.A."/>
            <person name="Yost W."/>
            <person name="Jha R.K."/>
            <person name="Patterson J."/>
            <person name="Monnat R.J. Jr."/>
            <person name="Barlow S.B."/>
            <person name="Starkenburg S.R."/>
            <person name="Cattolico R.A."/>
        </authorList>
    </citation>
    <scope>NUCLEOTIDE SEQUENCE</scope>
    <source>
        <strain evidence="2">CCMP291</strain>
    </source>
</reference>
<dbReference type="SUPFAM" id="SSF110296">
    <property type="entry name" value="Oligoxyloglucan reducing end-specific cellobiohydrolase"/>
    <property type="match status" value="2"/>
</dbReference>
<sequence length="364" mass="38996">MLTAALSIFGAPTQAGADWAIKTMDFSAVTIGIAMKDEKTGWTATTNGATAVHIVKTEDGGNTWNRVANQNETLGLVMGIDQADTPFGVVTTGLDGSAYSTDGDSFFRSNVFPPDLASQSIKSYNHLGAKGGRSIMASPGGVCLSNDMGETYKCKDHVPFKYGKAGRYVAWPSPEVIYITAGSWPTESPSENVHYLSSRLRMVKRDAVKGVASVALEVGPFNKTGPVNGMYTAELWKSSDGGDTWENLISDTGNYYFNDIDCFDDKHCFYMVHTEPTDGSSLMAVKMLSEDEFHVGGRLISPSALGLHSTDGGASFIKLGAGIRGEMITSMSFPTTNHGFATSISELQVCSLLEYKHYFGATPA</sequence>
<accession>A0A0M0J5X1</accession>
<evidence type="ECO:0000313" key="1">
    <source>
        <dbReference type="EMBL" id="KOO21618.1"/>
    </source>
</evidence>
<dbReference type="AlphaFoldDB" id="A0A0M0J5X1"/>
<keyword evidence="2" id="KW-1185">Reference proteome</keyword>
<evidence type="ECO:0000313" key="2">
    <source>
        <dbReference type="Proteomes" id="UP000037460"/>
    </source>
</evidence>
<gene>
    <name evidence="1" type="ORF">Ctob_005986</name>
</gene>
<dbReference type="Gene3D" id="2.130.10.10">
    <property type="entry name" value="YVTN repeat-like/Quinoprotein amine dehydrogenase"/>
    <property type="match status" value="1"/>
</dbReference>
<organism evidence="1 2">
    <name type="scientific">Chrysochromulina tobinii</name>
    <dbReference type="NCBI Taxonomy" id="1460289"/>
    <lineage>
        <taxon>Eukaryota</taxon>
        <taxon>Haptista</taxon>
        <taxon>Haptophyta</taxon>
        <taxon>Prymnesiophyceae</taxon>
        <taxon>Prymnesiales</taxon>
        <taxon>Chrysochromulinaceae</taxon>
        <taxon>Chrysochromulina</taxon>
    </lineage>
</organism>
<dbReference type="InterPro" id="IPR015943">
    <property type="entry name" value="WD40/YVTN_repeat-like_dom_sf"/>
</dbReference>
<dbReference type="EMBL" id="JWZX01003348">
    <property type="protein sequence ID" value="KOO21618.1"/>
    <property type="molecule type" value="Genomic_DNA"/>
</dbReference>
<protein>
    <recommendedName>
        <fullName evidence="3">Glycosyl hydrolase</fullName>
    </recommendedName>
</protein>
<dbReference type="Proteomes" id="UP000037460">
    <property type="component" value="Unassembled WGS sequence"/>
</dbReference>
<comment type="caution">
    <text evidence="1">The sequence shown here is derived from an EMBL/GenBank/DDBJ whole genome shotgun (WGS) entry which is preliminary data.</text>
</comment>
<name>A0A0M0J5X1_9EUKA</name>
<evidence type="ECO:0008006" key="3">
    <source>
        <dbReference type="Google" id="ProtNLM"/>
    </source>
</evidence>
<proteinExistence type="predicted"/>